<dbReference type="EMBL" id="UINC01101234">
    <property type="protein sequence ID" value="SVC61887.1"/>
    <property type="molecule type" value="Genomic_DNA"/>
</dbReference>
<evidence type="ECO:0000313" key="2">
    <source>
        <dbReference type="EMBL" id="SVC61887.1"/>
    </source>
</evidence>
<sequence>MLFSPQLPHPIDNEKGSPFSKLPPV</sequence>
<protein>
    <submittedName>
        <fullName evidence="2">Uncharacterized protein</fullName>
    </submittedName>
</protein>
<reference evidence="2" key="1">
    <citation type="submission" date="2018-05" db="EMBL/GenBank/DDBJ databases">
        <authorList>
            <person name="Lanie J.A."/>
            <person name="Ng W.-L."/>
            <person name="Kazmierczak K.M."/>
            <person name="Andrzejewski T.M."/>
            <person name="Davidsen T.M."/>
            <person name="Wayne K.J."/>
            <person name="Tettelin H."/>
            <person name="Glass J.I."/>
            <person name="Rusch D."/>
            <person name="Podicherti R."/>
            <person name="Tsui H.-C.T."/>
            <person name="Winkler M.E."/>
        </authorList>
    </citation>
    <scope>NUCLEOTIDE SEQUENCE</scope>
</reference>
<gene>
    <name evidence="2" type="ORF">METZ01_LOCUS314741</name>
</gene>
<proteinExistence type="predicted"/>
<dbReference type="AlphaFoldDB" id="A0A382NNI8"/>
<feature type="region of interest" description="Disordered" evidence="1">
    <location>
        <begin position="1"/>
        <end position="25"/>
    </location>
</feature>
<accession>A0A382NNI8</accession>
<feature type="non-terminal residue" evidence="2">
    <location>
        <position position="25"/>
    </location>
</feature>
<organism evidence="2">
    <name type="scientific">marine metagenome</name>
    <dbReference type="NCBI Taxonomy" id="408172"/>
    <lineage>
        <taxon>unclassified sequences</taxon>
        <taxon>metagenomes</taxon>
        <taxon>ecological metagenomes</taxon>
    </lineage>
</organism>
<name>A0A382NNI8_9ZZZZ</name>
<evidence type="ECO:0000256" key="1">
    <source>
        <dbReference type="SAM" id="MobiDB-lite"/>
    </source>
</evidence>